<evidence type="ECO:0000256" key="2">
    <source>
        <dbReference type="ARBA" id="ARBA00007430"/>
    </source>
</evidence>
<dbReference type="Proteomes" id="UP001203880">
    <property type="component" value="Unassembled WGS sequence"/>
</dbReference>
<accession>A0ABT0Q9R3</accession>
<evidence type="ECO:0000256" key="5">
    <source>
        <dbReference type="ARBA" id="ARBA00022989"/>
    </source>
</evidence>
<feature type="transmembrane region" description="Helical" evidence="7">
    <location>
        <begin position="39"/>
        <end position="56"/>
    </location>
</feature>
<dbReference type="Pfam" id="PF13440">
    <property type="entry name" value="Polysacc_synt_3"/>
    <property type="match status" value="1"/>
</dbReference>
<feature type="transmembrane region" description="Helical" evidence="7">
    <location>
        <begin position="436"/>
        <end position="458"/>
    </location>
</feature>
<keyword evidence="5 7" id="KW-1133">Transmembrane helix</keyword>
<keyword evidence="3" id="KW-1003">Cell membrane</keyword>
<dbReference type="EMBL" id="JAMFMB010000033">
    <property type="protein sequence ID" value="MCL6285634.1"/>
    <property type="molecule type" value="Genomic_DNA"/>
</dbReference>
<comment type="caution">
    <text evidence="8">The sequence shown here is derived from an EMBL/GenBank/DDBJ whole genome shotgun (WGS) entry which is preliminary data.</text>
</comment>
<comment type="similarity">
    <text evidence="2">Belongs to the polysaccharide synthase family.</text>
</comment>
<dbReference type="PANTHER" id="PTHR30250:SF10">
    <property type="entry name" value="LIPOPOLYSACCHARIDE BIOSYNTHESIS PROTEIN WZXC"/>
    <property type="match status" value="1"/>
</dbReference>
<proteinExistence type="inferred from homology"/>
<sequence length="470" mass="49951">MGKRFLASAGALSGARLLTALSQLLVLPIIARYLTAEEFGLVALAMTLVLFAQLFSDAGLSRSLIRQEQYHPEEWSAVFWLLFGIGLGLALIALAIAPVWAWVFEAPELFGMVAALSVTPMFLSLAAVPNARLERENRFGTLALIRAGAALAGMMAAAALALAGAGVWAMVVQQILLTVIQCGAGLAFSGFRPMLPRWQSQLSNHLIFARDSLGASLLQTTQRQVPMMLIGHHLGPASLGLFSMTSRLLNQPSMALSGPMAQVVYVRMAAAQGDDGQLGALYVGSIRLLALAIFPPMAVLAGAGGDLFALLLSEPWRKVGFLFALAAPGFALEAAVATAGVMFQAVGRTGLRLRMIVERTVLRLVTLALAVPFGIEAVALAITLFVFAYTPRYWAFAHRAVPFDRRAALSALGMTTGISVVTWGAMYLLARQGGDWATLGWAVVILAASWAAAAAIQWSRLRASLATFGR</sequence>
<feature type="transmembrane region" description="Helical" evidence="7">
    <location>
        <begin position="77"/>
        <end position="103"/>
    </location>
</feature>
<name>A0ABT0Q9R3_9RHOB</name>
<feature type="transmembrane region" description="Helical" evidence="7">
    <location>
        <begin position="109"/>
        <end position="131"/>
    </location>
</feature>
<feature type="transmembrane region" description="Helical" evidence="7">
    <location>
        <begin position="407"/>
        <end position="429"/>
    </location>
</feature>
<evidence type="ECO:0000256" key="6">
    <source>
        <dbReference type="ARBA" id="ARBA00023136"/>
    </source>
</evidence>
<keyword evidence="6 7" id="KW-0472">Membrane</keyword>
<keyword evidence="9" id="KW-1185">Reference proteome</keyword>
<feature type="transmembrane region" description="Helical" evidence="7">
    <location>
        <begin position="364"/>
        <end position="387"/>
    </location>
</feature>
<feature type="transmembrane region" description="Helical" evidence="7">
    <location>
        <begin position="143"/>
        <end position="165"/>
    </location>
</feature>
<evidence type="ECO:0000256" key="4">
    <source>
        <dbReference type="ARBA" id="ARBA00022692"/>
    </source>
</evidence>
<feature type="transmembrane region" description="Helical" evidence="7">
    <location>
        <begin position="319"/>
        <end position="343"/>
    </location>
</feature>
<protein>
    <submittedName>
        <fullName evidence="8">Oligosaccharide flippase family protein</fullName>
    </submittedName>
</protein>
<dbReference type="PANTHER" id="PTHR30250">
    <property type="entry name" value="PST FAMILY PREDICTED COLANIC ACID TRANSPORTER"/>
    <property type="match status" value="1"/>
</dbReference>
<dbReference type="InterPro" id="IPR050833">
    <property type="entry name" value="Poly_Biosynth_Transport"/>
</dbReference>
<comment type="subcellular location">
    <subcellularLocation>
        <location evidence="1">Cell membrane</location>
        <topology evidence="1">Multi-pass membrane protein</topology>
    </subcellularLocation>
</comment>
<keyword evidence="4 7" id="KW-0812">Transmembrane</keyword>
<feature type="transmembrane region" description="Helical" evidence="7">
    <location>
        <begin position="171"/>
        <end position="191"/>
    </location>
</feature>
<evidence type="ECO:0000256" key="1">
    <source>
        <dbReference type="ARBA" id="ARBA00004651"/>
    </source>
</evidence>
<organism evidence="8 9">
    <name type="scientific">Ruegeria spongiae</name>
    <dbReference type="NCBI Taxonomy" id="2942209"/>
    <lineage>
        <taxon>Bacteria</taxon>
        <taxon>Pseudomonadati</taxon>
        <taxon>Pseudomonadota</taxon>
        <taxon>Alphaproteobacteria</taxon>
        <taxon>Rhodobacterales</taxon>
        <taxon>Roseobacteraceae</taxon>
        <taxon>Ruegeria</taxon>
    </lineage>
</organism>
<feature type="transmembrane region" description="Helical" evidence="7">
    <location>
        <begin position="288"/>
        <end position="313"/>
    </location>
</feature>
<evidence type="ECO:0000313" key="8">
    <source>
        <dbReference type="EMBL" id="MCL6285634.1"/>
    </source>
</evidence>
<evidence type="ECO:0000256" key="7">
    <source>
        <dbReference type="SAM" id="Phobius"/>
    </source>
</evidence>
<dbReference type="RefSeq" id="WP_249712616.1">
    <property type="nucleotide sequence ID" value="NZ_JAMFMB010000033.1"/>
</dbReference>
<gene>
    <name evidence="8" type="ORF">M3P21_19070</name>
</gene>
<reference evidence="8" key="1">
    <citation type="submission" date="2022-05" db="EMBL/GenBank/DDBJ databases">
        <authorList>
            <person name="Park J.-S."/>
        </authorList>
    </citation>
    <scope>NUCLEOTIDE SEQUENCE</scope>
    <source>
        <strain evidence="8">2012CJ41-6</strain>
    </source>
</reference>
<evidence type="ECO:0000313" key="9">
    <source>
        <dbReference type="Proteomes" id="UP001203880"/>
    </source>
</evidence>
<evidence type="ECO:0000256" key="3">
    <source>
        <dbReference type="ARBA" id="ARBA00022475"/>
    </source>
</evidence>